<dbReference type="Proteomes" id="UP000186391">
    <property type="component" value="Unassembled WGS sequence"/>
</dbReference>
<gene>
    <name evidence="2" type="ORF">NIES592_22860</name>
</gene>
<organism evidence="2 3">
    <name type="scientific">Fischerella major NIES-592</name>
    <dbReference type="NCBI Taxonomy" id="210994"/>
    <lineage>
        <taxon>Bacteria</taxon>
        <taxon>Bacillati</taxon>
        <taxon>Cyanobacteriota</taxon>
        <taxon>Cyanophyceae</taxon>
        <taxon>Nostocales</taxon>
        <taxon>Hapalosiphonaceae</taxon>
        <taxon>Fischerella</taxon>
    </lineage>
</organism>
<reference evidence="2 3" key="1">
    <citation type="submission" date="2016-11" db="EMBL/GenBank/DDBJ databases">
        <title>Draft Genome Sequences of Nine Cyanobacterial Strains from Diverse Habitats.</title>
        <authorList>
            <person name="Zhu T."/>
            <person name="Hou S."/>
            <person name="Lu X."/>
            <person name="Hess W.R."/>
        </authorList>
    </citation>
    <scope>NUCLEOTIDE SEQUENCE [LARGE SCALE GENOMIC DNA]</scope>
    <source>
        <strain evidence="2 3">NIES-592</strain>
    </source>
</reference>
<evidence type="ECO:0000259" key="1">
    <source>
        <dbReference type="Pfam" id="PF21979"/>
    </source>
</evidence>
<accession>A0A1U7GT80</accession>
<protein>
    <submittedName>
        <fullName evidence="2">RNA-binding protein hfq</fullName>
    </submittedName>
</protein>
<dbReference type="OrthoDB" id="573534at2"/>
<name>A0A1U7GT80_9CYAN</name>
<keyword evidence="3" id="KW-1185">Reference proteome</keyword>
<dbReference type="Gene3D" id="2.30.30.100">
    <property type="match status" value="1"/>
</dbReference>
<dbReference type="InterPro" id="IPR053840">
    <property type="entry name" value="Hfq_1"/>
</dbReference>
<dbReference type="SUPFAM" id="SSF50182">
    <property type="entry name" value="Sm-like ribonucleoproteins"/>
    <property type="match status" value="1"/>
</dbReference>
<evidence type="ECO:0000313" key="2">
    <source>
        <dbReference type="EMBL" id="OKH11082.1"/>
    </source>
</evidence>
<evidence type="ECO:0000313" key="3">
    <source>
        <dbReference type="Proteomes" id="UP000186391"/>
    </source>
</evidence>
<comment type="caution">
    <text evidence="2">The sequence shown here is derived from an EMBL/GenBank/DDBJ whole genome shotgun (WGS) entry which is preliminary data.</text>
</comment>
<proteinExistence type="predicted"/>
<sequence length="72" mass="8247">MITEFDTSLPSTRQLQNLIKQAAPTEIKLLTGDILTGRVMWQDQYSVCLVDDNSQQVMIWKQAIAYFKPLSN</sequence>
<dbReference type="NCBIfam" id="NF047718">
    <property type="entry name" value="Hfq_rel_Cyano"/>
    <property type="match status" value="1"/>
</dbReference>
<dbReference type="RefSeq" id="WP_073557004.1">
    <property type="nucleotide sequence ID" value="NZ_MRCA01000023.1"/>
</dbReference>
<feature type="domain" description="Hfq-related" evidence="1">
    <location>
        <begin position="9"/>
        <end position="69"/>
    </location>
</feature>
<dbReference type="AlphaFoldDB" id="A0A1U7GT80"/>
<dbReference type="Pfam" id="PF21979">
    <property type="entry name" value="Hfq_1"/>
    <property type="match status" value="1"/>
</dbReference>
<dbReference type="InterPro" id="IPR010920">
    <property type="entry name" value="LSM_dom_sf"/>
</dbReference>
<dbReference type="EMBL" id="MRCA01000023">
    <property type="protein sequence ID" value="OKH11082.1"/>
    <property type="molecule type" value="Genomic_DNA"/>
</dbReference>